<sequence>MTTILKPLIPFRQASHVEPNSNDFHKPKERQLSTGYLERKTRNGSVISVENEDEPPLSEADIRKDGLITTLKKEVKQIMENAPSRRRISIHSTYVTSLCAAVENCLLDGLKRRLLGLFGARSTFALLHSIAKHCAAAATALNVTTEHANRER</sequence>
<reference evidence="3" key="1">
    <citation type="submission" date="2022-11" db="UniProtKB">
        <authorList>
            <consortium name="WormBaseParasite"/>
        </authorList>
    </citation>
    <scope>IDENTIFICATION</scope>
</reference>
<protein>
    <submittedName>
        <fullName evidence="3">RUN domain-containing protein</fullName>
    </submittedName>
</protein>
<dbReference type="Proteomes" id="UP000887540">
    <property type="component" value="Unplaced"/>
</dbReference>
<evidence type="ECO:0000313" key="3">
    <source>
        <dbReference type="WBParaSite" id="ACRNAN_scaffold111.g21077.t1"/>
    </source>
</evidence>
<proteinExistence type="predicted"/>
<name>A0A914CJT7_9BILA</name>
<accession>A0A914CJT7</accession>
<feature type="region of interest" description="Disordered" evidence="1">
    <location>
        <begin position="16"/>
        <end position="37"/>
    </location>
</feature>
<dbReference type="Gene3D" id="1.20.58.900">
    <property type="match status" value="1"/>
</dbReference>
<dbReference type="InterPro" id="IPR037213">
    <property type="entry name" value="Run_dom_sf"/>
</dbReference>
<dbReference type="WBParaSite" id="ACRNAN_scaffold111.g21077.t1">
    <property type="protein sequence ID" value="ACRNAN_scaffold111.g21077.t1"/>
    <property type="gene ID" value="ACRNAN_scaffold111.g21077"/>
</dbReference>
<keyword evidence="2" id="KW-1185">Reference proteome</keyword>
<dbReference type="SUPFAM" id="SSF140741">
    <property type="entry name" value="RUN domain-like"/>
    <property type="match status" value="1"/>
</dbReference>
<feature type="compositionally biased region" description="Basic and acidic residues" evidence="1">
    <location>
        <begin position="23"/>
        <end position="37"/>
    </location>
</feature>
<dbReference type="AlphaFoldDB" id="A0A914CJT7"/>
<evidence type="ECO:0000256" key="1">
    <source>
        <dbReference type="SAM" id="MobiDB-lite"/>
    </source>
</evidence>
<organism evidence="2 3">
    <name type="scientific">Acrobeloides nanus</name>
    <dbReference type="NCBI Taxonomy" id="290746"/>
    <lineage>
        <taxon>Eukaryota</taxon>
        <taxon>Metazoa</taxon>
        <taxon>Ecdysozoa</taxon>
        <taxon>Nematoda</taxon>
        <taxon>Chromadorea</taxon>
        <taxon>Rhabditida</taxon>
        <taxon>Tylenchina</taxon>
        <taxon>Cephalobomorpha</taxon>
        <taxon>Cephaloboidea</taxon>
        <taxon>Cephalobidae</taxon>
        <taxon>Acrobeloides</taxon>
    </lineage>
</organism>
<evidence type="ECO:0000313" key="2">
    <source>
        <dbReference type="Proteomes" id="UP000887540"/>
    </source>
</evidence>